<proteinExistence type="predicted"/>
<dbReference type="InterPro" id="IPR007349">
    <property type="entry name" value="DUF418"/>
</dbReference>
<sequence length="366" mass="39015">MGMYATHVGPDPDRGGVTGFVCELATGRSSALFALLAGFSLTLITGRPQPRTGRPGRQAVGRILLRAAVLLVLGTALSVLDTPVEVILAYYGLAFFFVLPLYRLRASSLAAVAATTALLSPQILYAMRISLEEGSWGDIVSSYDPLTRISGADGLIDLLFTGSYPVLTWLPFLLAGMAVGRLDLTRHAVRVRLVATGGALAVLGYGGSWLALHLVPNALAAVVRRTDGPSPSSAWWSDTVGDPTHPFREWLLVAAPHSETTPSIVGNTGVALAVLAACLIAVDRLPQIRRLAAPVIAVGAMALTTYVLQILAIWLFWDDDLPNSLLVLLAFSAAAMAFAVVWSRLFRRGPLEYLLHTATKPARLIK</sequence>
<dbReference type="Pfam" id="PF04235">
    <property type="entry name" value="DUF418"/>
    <property type="match status" value="1"/>
</dbReference>
<feature type="transmembrane region" description="Helical" evidence="1">
    <location>
        <begin position="30"/>
        <end position="47"/>
    </location>
</feature>
<feature type="transmembrane region" description="Helical" evidence="1">
    <location>
        <begin position="323"/>
        <end position="342"/>
    </location>
</feature>
<dbReference type="EMBL" id="BAAABY010000033">
    <property type="protein sequence ID" value="GAA0476968.1"/>
    <property type="molecule type" value="Genomic_DNA"/>
</dbReference>
<keyword evidence="1" id="KW-1133">Transmembrane helix</keyword>
<protein>
    <recommendedName>
        <fullName evidence="2">DUF418 domain-containing protein</fullName>
    </recommendedName>
</protein>
<feature type="transmembrane region" description="Helical" evidence="1">
    <location>
        <begin position="191"/>
        <end position="212"/>
    </location>
</feature>
<evidence type="ECO:0000256" key="1">
    <source>
        <dbReference type="SAM" id="Phobius"/>
    </source>
</evidence>
<feature type="transmembrane region" description="Helical" evidence="1">
    <location>
        <begin position="264"/>
        <end position="282"/>
    </location>
</feature>
<comment type="caution">
    <text evidence="3">The sequence shown here is derived from an EMBL/GenBank/DDBJ whole genome shotgun (WGS) entry which is preliminary data.</text>
</comment>
<dbReference type="PANTHER" id="PTHR30590:SF3">
    <property type="entry name" value="HYPOTHETICAL MEMBRANE SPANNING PROTEIN"/>
    <property type="match status" value="1"/>
</dbReference>
<name>A0ABN1AHY5_9ACTN</name>
<organism evidence="3 4">
    <name type="scientific">Streptomyces olivaceiscleroticus</name>
    <dbReference type="NCBI Taxonomy" id="68245"/>
    <lineage>
        <taxon>Bacteria</taxon>
        <taxon>Bacillati</taxon>
        <taxon>Actinomycetota</taxon>
        <taxon>Actinomycetes</taxon>
        <taxon>Kitasatosporales</taxon>
        <taxon>Streptomycetaceae</taxon>
        <taxon>Streptomyces</taxon>
    </lineage>
</organism>
<evidence type="ECO:0000313" key="3">
    <source>
        <dbReference type="EMBL" id="GAA0476968.1"/>
    </source>
</evidence>
<feature type="domain" description="DUF418" evidence="2">
    <location>
        <begin position="258"/>
        <end position="359"/>
    </location>
</feature>
<feature type="transmembrane region" description="Helical" evidence="1">
    <location>
        <begin position="86"/>
        <end position="102"/>
    </location>
</feature>
<feature type="transmembrane region" description="Helical" evidence="1">
    <location>
        <begin position="109"/>
        <end position="127"/>
    </location>
</feature>
<dbReference type="InterPro" id="IPR052529">
    <property type="entry name" value="Bact_Transport_Assoc"/>
</dbReference>
<evidence type="ECO:0000259" key="2">
    <source>
        <dbReference type="Pfam" id="PF04235"/>
    </source>
</evidence>
<feature type="transmembrane region" description="Helical" evidence="1">
    <location>
        <begin position="158"/>
        <end position="179"/>
    </location>
</feature>
<feature type="transmembrane region" description="Helical" evidence="1">
    <location>
        <begin position="59"/>
        <end position="80"/>
    </location>
</feature>
<gene>
    <name evidence="3" type="ORF">GCM10010361_46820</name>
</gene>
<evidence type="ECO:0000313" key="4">
    <source>
        <dbReference type="Proteomes" id="UP001500909"/>
    </source>
</evidence>
<dbReference type="Proteomes" id="UP001500909">
    <property type="component" value="Unassembled WGS sequence"/>
</dbReference>
<feature type="transmembrane region" description="Helical" evidence="1">
    <location>
        <begin position="294"/>
        <end position="317"/>
    </location>
</feature>
<keyword evidence="1" id="KW-0472">Membrane</keyword>
<keyword evidence="4" id="KW-1185">Reference proteome</keyword>
<dbReference type="PANTHER" id="PTHR30590">
    <property type="entry name" value="INNER MEMBRANE PROTEIN"/>
    <property type="match status" value="1"/>
</dbReference>
<reference evidence="3 4" key="1">
    <citation type="journal article" date="2019" name="Int. J. Syst. Evol. Microbiol.">
        <title>The Global Catalogue of Microorganisms (GCM) 10K type strain sequencing project: providing services to taxonomists for standard genome sequencing and annotation.</title>
        <authorList>
            <consortium name="The Broad Institute Genomics Platform"/>
            <consortium name="The Broad Institute Genome Sequencing Center for Infectious Disease"/>
            <person name="Wu L."/>
            <person name="Ma J."/>
        </authorList>
    </citation>
    <scope>NUCLEOTIDE SEQUENCE [LARGE SCALE GENOMIC DNA]</scope>
    <source>
        <strain evidence="3 4">JCM 4805</strain>
    </source>
</reference>
<accession>A0ABN1AHY5</accession>
<keyword evidence="1" id="KW-0812">Transmembrane</keyword>